<proteinExistence type="inferred from homology"/>
<feature type="transmembrane region" description="Helical" evidence="8">
    <location>
        <begin position="137"/>
        <end position="161"/>
    </location>
</feature>
<evidence type="ECO:0000313" key="10">
    <source>
        <dbReference type="EMBL" id="WRQ86638.1"/>
    </source>
</evidence>
<evidence type="ECO:0000256" key="4">
    <source>
        <dbReference type="ARBA" id="ARBA00022538"/>
    </source>
</evidence>
<keyword evidence="5 8" id="KW-0812">Transmembrane</keyword>
<keyword evidence="6 8" id="KW-1133">Transmembrane helix</keyword>
<dbReference type="PROSITE" id="PS51202">
    <property type="entry name" value="RCK_C"/>
    <property type="match status" value="2"/>
</dbReference>
<dbReference type="PANTHER" id="PTHR42751">
    <property type="entry name" value="SODIUM/HYDROGEN EXCHANGER FAMILY/TRKA DOMAIN PROTEIN"/>
    <property type="match status" value="1"/>
</dbReference>
<dbReference type="InterPro" id="IPR006037">
    <property type="entry name" value="RCK_C"/>
</dbReference>
<dbReference type="Proteomes" id="UP000738431">
    <property type="component" value="Chromosome"/>
</dbReference>
<protein>
    <submittedName>
        <fullName evidence="10">Cation:proton antiporter</fullName>
    </submittedName>
</protein>
<keyword evidence="4" id="KW-0406">Ion transport</keyword>
<feature type="transmembrane region" description="Helical" evidence="8">
    <location>
        <begin position="74"/>
        <end position="94"/>
    </location>
</feature>
<keyword evidence="4" id="KW-0630">Potassium</keyword>
<dbReference type="RefSeq" id="WP_221030476.1">
    <property type="nucleotide sequence ID" value="NZ_CP139781.1"/>
</dbReference>
<keyword evidence="11" id="KW-1185">Reference proteome</keyword>
<evidence type="ECO:0000259" key="9">
    <source>
        <dbReference type="PROSITE" id="PS51202"/>
    </source>
</evidence>
<evidence type="ECO:0000256" key="2">
    <source>
        <dbReference type="ARBA" id="ARBA00005551"/>
    </source>
</evidence>
<feature type="domain" description="RCK C-terminal" evidence="9">
    <location>
        <begin position="574"/>
        <end position="658"/>
    </location>
</feature>
<reference evidence="10 11" key="1">
    <citation type="submission" date="2023-12" db="EMBL/GenBank/DDBJ databases">
        <title>Description of an unclassified Opitutus bacterium of Verrucomicrobiota.</title>
        <authorList>
            <person name="Zhang D.-F."/>
        </authorList>
    </citation>
    <scope>NUCLEOTIDE SEQUENCE [LARGE SCALE GENOMIC DNA]</scope>
    <source>
        <strain evidence="10 11">WL0086</strain>
    </source>
</reference>
<dbReference type="InterPro" id="IPR036721">
    <property type="entry name" value="RCK_C_sf"/>
</dbReference>
<sequence length="744" mass="79199">MAAAAFVSIFFRWLKQPAIIGYLAAGLLLGPHVLPSTPLHDSANLASLSELGVLFLMFYIGLEFDLGKLRPVAAASFLGLALQTMLMGLIGTSVGQWLGWSPVEGLFLGGILAISSSMVCFNLIGERGDMQRPYAQITAGVLILEDILAIILLVVLAGVAVSGQLDFAAVGQTTFFVGIFVVAVFILGKLMAPLAVRLLNKVGNPETLTLFVVGMIFAVSLLAESAHFSLALGSFLAGAIFSRCAISHDIEVVMTPLKDFFSALFFVTIGTLIDPAAIWQYLGTILLVTGLMMGGKLLACWTGFVLAAVPPATATRAALAKVQIGEFGFVIASLAISLGVTNPALKAVTTGVAVLSIMLTPLAVSQGERIVGLAERITPRKLRSGLAIYLDWIETVRFTLRESSFLRVVRRPLVRVGVNFLLLNALLIVASFSAQVLGDSTWQRILWAGAALAAIPFLVDILRSLDVVTMAMAEIALSRPALRLVAQGPARDVLRLGAFSLILFGFLTLFLIACAPYFPTGTSLVVFALSTIALLMLGWKRAVRLQSQLEFAVMSSMEAEARSGAKEAVADAIKAMTRRNPWPVELAEVVIPEDGCVVGRSLMQTDLRRKTSATVVALQRGGVTHYDVPPTMPLSPDDHLLLVAEKPQLAEAIALLTETGERATRPSELPHHFTRLLVAGTSKLCGLTLGEAGIRSSFGVTVVGVQHGEERNTGPSPDTCLHDGDLLLVMGPEEGISALRDALV</sequence>
<keyword evidence="3" id="KW-0813">Transport</keyword>
<dbReference type="EMBL" id="CP139781">
    <property type="protein sequence ID" value="WRQ86638.1"/>
    <property type="molecule type" value="Genomic_DNA"/>
</dbReference>
<dbReference type="InterPro" id="IPR038770">
    <property type="entry name" value="Na+/solute_symporter_sf"/>
</dbReference>
<evidence type="ECO:0000256" key="1">
    <source>
        <dbReference type="ARBA" id="ARBA00004141"/>
    </source>
</evidence>
<feature type="transmembrane region" description="Helical" evidence="8">
    <location>
        <begin position="493"/>
        <end position="512"/>
    </location>
</feature>
<evidence type="ECO:0000313" key="11">
    <source>
        <dbReference type="Proteomes" id="UP000738431"/>
    </source>
</evidence>
<feature type="transmembrane region" description="Helical" evidence="8">
    <location>
        <begin position="518"/>
        <end position="539"/>
    </location>
</feature>
<evidence type="ECO:0000256" key="7">
    <source>
        <dbReference type="ARBA" id="ARBA00023136"/>
    </source>
</evidence>
<feature type="transmembrane region" description="Helical" evidence="8">
    <location>
        <begin position="260"/>
        <end position="279"/>
    </location>
</feature>
<feature type="transmembrane region" description="Helical" evidence="8">
    <location>
        <begin position="106"/>
        <end position="125"/>
    </location>
</feature>
<dbReference type="SUPFAM" id="SSF116726">
    <property type="entry name" value="TrkA C-terminal domain-like"/>
    <property type="match status" value="2"/>
</dbReference>
<dbReference type="InterPro" id="IPR006153">
    <property type="entry name" value="Cation/H_exchanger_TM"/>
</dbReference>
<dbReference type="Gene3D" id="3.30.70.1450">
    <property type="entry name" value="Regulator of K+ conductance, C-terminal domain"/>
    <property type="match status" value="2"/>
</dbReference>
<feature type="transmembrane region" description="Helical" evidence="8">
    <location>
        <begin position="413"/>
        <end position="433"/>
    </location>
</feature>
<keyword evidence="4" id="KW-0633">Potassium transport</keyword>
<dbReference type="Pfam" id="PF02080">
    <property type="entry name" value="TrkA_C"/>
    <property type="match status" value="2"/>
</dbReference>
<feature type="domain" description="RCK C-terminal" evidence="9">
    <location>
        <begin position="661"/>
        <end position="744"/>
    </location>
</feature>
<dbReference type="Pfam" id="PF00999">
    <property type="entry name" value="Na_H_Exchanger"/>
    <property type="match status" value="1"/>
</dbReference>
<feature type="transmembrane region" description="Helical" evidence="8">
    <location>
        <begin position="285"/>
        <end position="306"/>
    </location>
</feature>
<gene>
    <name evidence="10" type="ORF">K1X11_017640</name>
</gene>
<evidence type="ECO:0000256" key="3">
    <source>
        <dbReference type="ARBA" id="ARBA00022448"/>
    </source>
</evidence>
<comment type="similarity">
    <text evidence="2">Belongs to the monovalent cation:proton antiporter 2 (CPA2) transporter (TC 2.A.37) family.</text>
</comment>
<organism evidence="10 11">
    <name type="scientific">Actomonas aquatica</name>
    <dbReference type="NCBI Taxonomy" id="2866162"/>
    <lineage>
        <taxon>Bacteria</taxon>
        <taxon>Pseudomonadati</taxon>
        <taxon>Verrucomicrobiota</taxon>
        <taxon>Opitutia</taxon>
        <taxon>Opitutales</taxon>
        <taxon>Opitutaceae</taxon>
        <taxon>Actomonas</taxon>
    </lineage>
</organism>
<feature type="transmembrane region" description="Helical" evidence="8">
    <location>
        <begin position="445"/>
        <end position="462"/>
    </location>
</feature>
<keyword evidence="7 8" id="KW-0472">Membrane</keyword>
<comment type="subcellular location">
    <subcellularLocation>
        <location evidence="1">Membrane</location>
        <topology evidence="1">Multi-pass membrane protein</topology>
    </subcellularLocation>
</comment>
<dbReference type="PANTHER" id="PTHR42751:SF3">
    <property type="entry name" value="SODIUM_GLUTAMATE SYMPORTER"/>
    <property type="match status" value="1"/>
</dbReference>
<evidence type="ECO:0000256" key="8">
    <source>
        <dbReference type="SAM" id="Phobius"/>
    </source>
</evidence>
<feature type="transmembrane region" description="Helical" evidence="8">
    <location>
        <begin position="318"/>
        <end position="338"/>
    </location>
</feature>
<accession>A0ABZ1C4I5</accession>
<dbReference type="Gene3D" id="1.20.1530.20">
    <property type="match status" value="1"/>
</dbReference>
<feature type="transmembrane region" description="Helical" evidence="8">
    <location>
        <begin position="45"/>
        <end position="62"/>
    </location>
</feature>
<name>A0ABZ1C4I5_9BACT</name>
<evidence type="ECO:0000256" key="5">
    <source>
        <dbReference type="ARBA" id="ARBA00022692"/>
    </source>
</evidence>
<feature type="transmembrane region" description="Helical" evidence="8">
    <location>
        <begin position="167"/>
        <end position="187"/>
    </location>
</feature>
<feature type="transmembrane region" description="Helical" evidence="8">
    <location>
        <begin position="207"/>
        <end position="223"/>
    </location>
</feature>
<evidence type="ECO:0000256" key="6">
    <source>
        <dbReference type="ARBA" id="ARBA00022989"/>
    </source>
</evidence>